<accession>A0A6M0R8W9</accession>
<evidence type="ECO:0000256" key="7">
    <source>
        <dbReference type="ARBA" id="ARBA00022989"/>
    </source>
</evidence>
<reference evidence="12 13" key="1">
    <citation type="submission" date="2019-04" db="EMBL/GenBank/DDBJ databases">
        <title>Genome sequencing of Clostridium botulinum Groups I-IV and Clostridium butyricum.</title>
        <authorList>
            <person name="Brunt J."/>
            <person name="Van Vliet A.H.M."/>
            <person name="Stringer S.C."/>
            <person name="Carter A.T."/>
            <person name="Peck M.W."/>
        </authorList>
    </citation>
    <scope>NUCLEOTIDE SEQUENCE [LARGE SCALE GENOMIC DNA]</scope>
    <source>
        <strain evidence="12 13">IFR 18/094</strain>
    </source>
</reference>
<sequence>MILKPIILSLKISIISTVFTFLIGTFLARLFTKYNFKLKDILESIIILPMVMPPTITGYGLLILMNKRGFLGKLLHNIFNINIIFTPIAACIASFVVSLPLMFQSCKAGFLNIDVDYENAARTLGANEIIIFFKISLPLAWPGIVSGIVLSFARALGEFGATLMVAGNIPGKTQTIPTAIYFAVDNGYTKVANTLLLVVTLFSFSLVFFLNSWLKKRDYIKNPRR</sequence>
<dbReference type="PROSITE" id="PS50928">
    <property type="entry name" value="ABC_TM1"/>
    <property type="match status" value="1"/>
</dbReference>
<evidence type="ECO:0000256" key="6">
    <source>
        <dbReference type="ARBA" id="ARBA00022692"/>
    </source>
</evidence>
<dbReference type="PANTHER" id="PTHR30183:SF3">
    <property type="entry name" value="MOLYBDENUM TRANSPORT SYSTEM PERMEASE PROTEIN MODB"/>
    <property type="match status" value="1"/>
</dbReference>
<evidence type="ECO:0000256" key="9">
    <source>
        <dbReference type="RuleBase" id="RU363032"/>
    </source>
</evidence>
<feature type="transmembrane region" description="Helical" evidence="9">
    <location>
        <begin position="12"/>
        <end position="32"/>
    </location>
</feature>
<comment type="subcellular location">
    <subcellularLocation>
        <location evidence="1 9">Cell membrane</location>
        <topology evidence="1 9">Multi-pass membrane protein</topology>
    </subcellularLocation>
</comment>
<evidence type="ECO:0000259" key="11">
    <source>
        <dbReference type="PROSITE" id="PS50928"/>
    </source>
</evidence>
<feature type="transmembrane region" description="Helical" evidence="9">
    <location>
        <begin position="44"/>
        <end position="65"/>
    </location>
</feature>
<evidence type="ECO:0000313" key="13">
    <source>
        <dbReference type="Proteomes" id="UP000473885"/>
    </source>
</evidence>
<feature type="domain" description="ABC transmembrane type-1" evidence="11">
    <location>
        <begin position="6"/>
        <end position="208"/>
    </location>
</feature>
<comment type="caution">
    <text evidence="12">The sequence shown here is derived from an EMBL/GenBank/DDBJ whole genome shotgun (WGS) entry which is preliminary data.</text>
</comment>
<gene>
    <name evidence="12" type="primary">modB</name>
    <name evidence="12" type="ORF">FDF74_05625</name>
</gene>
<dbReference type="RefSeq" id="WP_163248925.1">
    <property type="nucleotide sequence ID" value="NZ_SXDP01000003.1"/>
</dbReference>
<dbReference type="AlphaFoldDB" id="A0A6M0R8W9"/>
<dbReference type="InterPro" id="IPR000515">
    <property type="entry name" value="MetI-like"/>
</dbReference>
<dbReference type="Gene3D" id="1.10.3720.10">
    <property type="entry name" value="MetI-like"/>
    <property type="match status" value="1"/>
</dbReference>
<keyword evidence="8 9" id="KW-0472">Membrane</keyword>
<organism evidence="12 13">
    <name type="scientific">Clostridium niameyense</name>
    <dbReference type="NCBI Taxonomy" id="1622073"/>
    <lineage>
        <taxon>Bacteria</taxon>
        <taxon>Bacillati</taxon>
        <taxon>Bacillota</taxon>
        <taxon>Clostridia</taxon>
        <taxon>Eubacteriales</taxon>
        <taxon>Clostridiaceae</taxon>
        <taxon>Clostridium</taxon>
    </lineage>
</organism>
<dbReference type="GO" id="GO:0005886">
    <property type="term" value="C:plasma membrane"/>
    <property type="evidence" value="ECO:0007669"/>
    <property type="project" value="UniProtKB-SubCell"/>
</dbReference>
<dbReference type="CDD" id="cd06261">
    <property type="entry name" value="TM_PBP2"/>
    <property type="match status" value="1"/>
</dbReference>
<dbReference type="NCBIfam" id="TIGR02141">
    <property type="entry name" value="modB_ABC"/>
    <property type="match status" value="1"/>
</dbReference>
<evidence type="ECO:0000256" key="8">
    <source>
        <dbReference type="ARBA" id="ARBA00023136"/>
    </source>
</evidence>
<proteinExistence type="inferred from homology"/>
<keyword evidence="13" id="KW-1185">Reference proteome</keyword>
<dbReference type="Pfam" id="PF00528">
    <property type="entry name" value="BPD_transp_1"/>
    <property type="match status" value="1"/>
</dbReference>
<evidence type="ECO:0000256" key="4">
    <source>
        <dbReference type="ARBA" id="ARBA00022475"/>
    </source>
</evidence>
<dbReference type="InterPro" id="IPR011867">
    <property type="entry name" value="ModB_ABC"/>
</dbReference>
<evidence type="ECO:0000256" key="3">
    <source>
        <dbReference type="ARBA" id="ARBA00022448"/>
    </source>
</evidence>
<dbReference type="GO" id="GO:0015098">
    <property type="term" value="F:molybdate ion transmembrane transporter activity"/>
    <property type="evidence" value="ECO:0007669"/>
    <property type="project" value="UniProtKB-UniRule"/>
</dbReference>
<keyword evidence="7 9" id="KW-1133">Transmembrane helix</keyword>
<dbReference type="EMBL" id="SXDP01000003">
    <property type="protein sequence ID" value="NEZ46694.1"/>
    <property type="molecule type" value="Genomic_DNA"/>
</dbReference>
<protein>
    <recommendedName>
        <fullName evidence="10">Molybdenum transport system permease</fullName>
    </recommendedName>
</protein>
<comment type="caution">
    <text evidence="10">Lacks conserved residue(s) required for the propagation of feature annotation.</text>
</comment>
<comment type="function">
    <text evidence="10">Part of the binding-protein-dependent transport system for molybdenum; probably responsible for the translocation of the substrate across the membrane.</text>
</comment>
<feature type="transmembrane region" description="Helical" evidence="9">
    <location>
        <begin position="195"/>
        <end position="214"/>
    </location>
</feature>
<name>A0A6M0R8W9_9CLOT</name>
<dbReference type="SUPFAM" id="SSF161098">
    <property type="entry name" value="MetI-like"/>
    <property type="match status" value="1"/>
</dbReference>
<dbReference type="InterPro" id="IPR035906">
    <property type="entry name" value="MetI-like_sf"/>
</dbReference>
<keyword evidence="4 10" id="KW-1003">Cell membrane</keyword>
<comment type="similarity">
    <text evidence="2 10">Belongs to the binding-protein-dependent transport system permease family. CysTW subfamily.</text>
</comment>
<evidence type="ECO:0000256" key="5">
    <source>
        <dbReference type="ARBA" id="ARBA00022505"/>
    </source>
</evidence>
<dbReference type="PANTHER" id="PTHR30183">
    <property type="entry name" value="MOLYBDENUM TRANSPORT SYSTEM PERMEASE PROTEIN MODB"/>
    <property type="match status" value="1"/>
</dbReference>
<evidence type="ECO:0000313" key="12">
    <source>
        <dbReference type="EMBL" id="NEZ46694.1"/>
    </source>
</evidence>
<keyword evidence="6 9" id="KW-0812">Transmembrane</keyword>
<evidence type="ECO:0000256" key="1">
    <source>
        <dbReference type="ARBA" id="ARBA00004651"/>
    </source>
</evidence>
<feature type="transmembrane region" description="Helical" evidence="9">
    <location>
        <begin position="77"/>
        <end position="103"/>
    </location>
</feature>
<keyword evidence="5 10" id="KW-0500">Molybdenum</keyword>
<keyword evidence="3 9" id="KW-0813">Transport</keyword>
<evidence type="ECO:0000256" key="2">
    <source>
        <dbReference type="ARBA" id="ARBA00007069"/>
    </source>
</evidence>
<dbReference type="Proteomes" id="UP000473885">
    <property type="component" value="Unassembled WGS sequence"/>
</dbReference>
<evidence type="ECO:0000256" key="10">
    <source>
        <dbReference type="RuleBase" id="RU365097"/>
    </source>
</evidence>